<evidence type="ECO:0000256" key="2">
    <source>
        <dbReference type="ARBA" id="ARBA00007965"/>
    </source>
</evidence>
<keyword evidence="6 8" id="KW-0472">Membrane</keyword>
<organism evidence="9 10">
    <name type="scientific">Carnegiea gigantea</name>
    <dbReference type="NCBI Taxonomy" id="171969"/>
    <lineage>
        <taxon>Eukaryota</taxon>
        <taxon>Viridiplantae</taxon>
        <taxon>Streptophyta</taxon>
        <taxon>Embryophyta</taxon>
        <taxon>Tracheophyta</taxon>
        <taxon>Spermatophyta</taxon>
        <taxon>Magnoliopsida</taxon>
        <taxon>eudicotyledons</taxon>
        <taxon>Gunneridae</taxon>
        <taxon>Pentapetalae</taxon>
        <taxon>Caryophyllales</taxon>
        <taxon>Cactineae</taxon>
        <taxon>Cactaceae</taxon>
        <taxon>Cactoideae</taxon>
        <taxon>Echinocereeae</taxon>
        <taxon>Carnegiea</taxon>
    </lineage>
</organism>
<protein>
    <submittedName>
        <fullName evidence="9">Uncharacterized protein</fullName>
    </submittedName>
</protein>
<dbReference type="PANTHER" id="PTHR10332">
    <property type="entry name" value="EQUILIBRATIVE NUCLEOSIDE TRANSPORTER"/>
    <property type="match status" value="1"/>
</dbReference>
<evidence type="ECO:0000313" key="9">
    <source>
        <dbReference type="EMBL" id="KAJ8447258.1"/>
    </source>
</evidence>
<feature type="transmembrane region" description="Helical" evidence="8">
    <location>
        <begin position="103"/>
        <end position="122"/>
    </location>
</feature>
<sequence>MSDNYASSASPKTCQTSHGRHQEQPPKRHLPLCLHHLLHFGSRVPPPIWNDFITTVDYFNYLYLDQSVDLAFVIVYTPVGLFSLLFIIFTAQKSDAYVRINMGLGLFVVALLVKAITDVAYIKGQSGLSDGLYVIIAVLGLSGLADALVQGGLIGSAGELLERY</sequence>
<proteinExistence type="inferred from homology"/>
<evidence type="ECO:0000256" key="4">
    <source>
        <dbReference type="ARBA" id="ARBA00022692"/>
    </source>
</evidence>
<comment type="similarity">
    <text evidence="2">Belongs to the SLC29A/ENT transporter (TC 2.A.57) family.</text>
</comment>
<keyword evidence="10" id="KW-1185">Reference proteome</keyword>
<dbReference type="AlphaFoldDB" id="A0A9Q1KQW8"/>
<keyword evidence="4 8" id="KW-0812">Transmembrane</keyword>
<comment type="caution">
    <text evidence="9">The sequence shown here is derived from an EMBL/GenBank/DDBJ whole genome shotgun (WGS) entry which is preliminary data.</text>
</comment>
<dbReference type="OrthoDB" id="1856718at2759"/>
<dbReference type="GO" id="GO:0005337">
    <property type="term" value="F:nucleoside transmembrane transporter activity"/>
    <property type="evidence" value="ECO:0007669"/>
    <property type="project" value="InterPro"/>
</dbReference>
<dbReference type="Proteomes" id="UP001153076">
    <property type="component" value="Unassembled WGS sequence"/>
</dbReference>
<dbReference type="EMBL" id="JAKOGI010000040">
    <property type="protein sequence ID" value="KAJ8447258.1"/>
    <property type="molecule type" value="Genomic_DNA"/>
</dbReference>
<evidence type="ECO:0000256" key="5">
    <source>
        <dbReference type="ARBA" id="ARBA00022989"/>
    </source>
</evidence>
<evidence type="ECO:0000256" key="3">
    <source>
        <dbReference type="ARBA" id="ARBA00022448"/>
    </source>
</evidence>
<evidence type="ECO:0000256" key="8">
    <source>
        <dbReference type="SAM" id="Phobius"/>
    </source>
</evidence>
<gene>
    <name evidence="9" type="ORF">Cgig2_030489</name>
</gene>
<accession>A0A9Q1KQW8</accession>
<keyword evidence="5 8" id="KW-1133">Transmembrane helix</keyword>
<keyword evidence="3" id="KW-0813">Transport</keyword>
<feature type="compositionally biased region" description="Polar residues" evidence="7">
    <location>
        <begin position="1"/>
        <end position="17"/>
    </location>
</feature>
<evidence type="ECO:0000256" key="6">
    <source>
        <dbReference type="ARBA" id="ARBA00023136"/>
    </source>
</evidence>
<feature type="transmembrane region" description="Helical" evidence="8">
    <location>
        <begin position="70"/>
        <end position="91"/>
    </location>
</feature>
<feature type="region of interest" description="Disordered" evidence="7">
    <location>
        <begin position="1"/>
        <end position="26"/>
    </location>
</feature>
<evidence type="ECO:0000256" key="7">
    <source>
        <dbReference type="SAM" id="MobiDB-lite"/>
    </source>
</evidence>
<feature type="transmembrane region" description="Helical" evidence="8">
    <location>
        <begin position="134"/>
        <end position="154"/>
    </location>
</feature>
<evidence type="ECO:0000313" key="10">
    <source>
        <dbReference type="Proteomes" id="UP001153076"/>
    </source>
</evidence>
<comment type="subcellular location">
    <subcellularLocation>
        <location evidence="1">Membrane</location>
        <topology evidence="1">Multi-pass membrane protein</topology>
    </subcellularLocation>
</comment>
<dbReference type="PANTHER" id="PTHR10332:SF10">
    <property type="entry name" value="EQUILIBRATIVE NUCLEOSIDE TRANSPORTER 4"/>
    <property type="match status" value="1"/>
</dbReference>
<dbReference type="InterPro" id="IPR002259">
    <property type="entry name" value="Eqnu_transpt"/>
</dbReference>
<dbReference type="GO" id="GO:0005886">
    <property type="term" value="C:plasma membrane"/>
    <property type="evidence" value="ECO:0007669"/>
    <property type="project" value="TreeGrafter"/>
</dbReference>
<evidence type="ECO:0000256" key="1">
    <source>
        <dbReference type="ARBA" id="ARBA00004141"/>
    </source>
</evidence>
<reference evidence="9" key="1">
    <citation type="submission" date="2022-04" db="EMBL/GenBank/DDBJ databases">
        <title>Carnegiea gigantea Genome sequencing and assembly v2.</title>
        <authorList>
            <person name="Copetti D."/>
            <person name="Sanderson M.J."/>
            <person name="Burquez A."/>
            <person name="Wojciechowski M.F."/>
        </authorList>
    </citation>
    <scope>NUCLEOTIDE SEQUENCE</scope>
    <source>
        <strain evidence="9">SGP5-SGP5p</strain>
        <tissue evidence="9">Aerial part</tissue>
    </source>
</reference>
<name>A0A9Q1KQW8_9CARY</name>